<dbReference type="PANTHER" id="PTHR12189:SF2">
    <property type="entry name" value="MRNA CAP GUANINE-N7 METHYLTRANSFERASE"/>
    <property type="match status" value="1"/>
</dbReference>
<dbReference type="CDD" id="cd02440">
    <property type="entry name" value="AdoMet_MTases"/>
    <property type="match status" value="1"/>
</dbReference>
<dbReference type="InterPro" id="IPR029063">
    <property type="entry name" value="SAM-dependent_MTases_sf"/>
</dbReference>
<gene>
    <name evidence="5" type="ORF">LCPAC103_00590</name>
</gene>
<evidence type="ECO:0000256" key="1">
    <source>
        <dbReference type="ARBA" id="ARBA00022664"/>
    </source>
</evidence>
<evidence type="ECO:0000313" key="5">
    <source>
        <dbReference type="EMBL" id="QBK90378.1"/>
    </source>
</evidence>
<dbReference type="InterPro" id="IPR039753">
    <property type="entry name" value="RG7MT1"/>
</dbReference>
<keyword evidence="2" id="KW-0378">Hydrolase</keyword>
<sequence>MLATSPEIEISRIFRSTISEYESFSDVNVELETRFREYNQRYGISRFTFNRLLVDLGQKKLTQAIVVAESYRQVTDTINTVTDISGARLKIRKSVIAQAAPASPVITWSTKQEVGFTLNQAYNLKYAVSVEETIDELVALTRGYKPDTATVRTKARHSFIVNILGTALTEGVARIDLTLVTTKVPGEDIRTGYELEVELENSNIDAPDVIGYYHQLVKATLKLLLETEELYTVEEAKTVISFFNQFSLPPQIRATKRTKTRLESKYLPKPRDLKLWDLVWGGLIGGEVAYDVAFKADGIRKQLIVHVSGLWLVSTPNSLNLVARYGGQLTMDGFYGYILDGELLSYQAARKKGRNIKYWYWTFDCISKASTAIPDNGDTEVQELYHRGKIQTGEDPDTIADTSSRYDALSRMYHCQIIADRLNTPLITVNTKAPRAIANVESFYIIMRQMIDMAETGNVAYPTDGFIFTPSRPYYISTHTLAAGRELRKPRKLSNYPDICKWKPSTLLYIDFALPEDFNPAQEFFTPQVFIISKFTRGSVLVPFEGSPQIPFIGKASSEGLEKAAAKSVWEFALHTDAKTKRGGGIFKVKRPRPDKTVPNRKYVAEDVWNIIHNPIAESTLKGNDFVLLRAYHNQIKRKLLLTLKTGSTLIDIGAGIGGDISKWKHLSKVLAIEPNSEFLEEFEQRLSTTATKLKRKIVLFQATGEDTLAITNKAKEVFTNGKADAVSFMLSFSFFWKDQATMTSLVNTINSVLKPGGKVIFLTINGDTVVQTFTPAFGVSRVINSIRMGASMPPGPHEIDVDVRYQAQGKTGFRLELGESLLEMKEVLLEGQEPAKRPELFIRMVGARTLPGVEQPAQREWLVHMDDLYLRLSPGLKSWETSRADKELFLNIREHLLTQLYSYGIMFFGQEVKEPSIQKMAETSAIQTIPTGLINVPLPTPAIAHTTTRITSPRPPAIPVGTVLRLGPPELPTISTVPAARPSIPAARPAIPTTIPTLPPPGQLLAPAVTTKLVLAPAVTTKLVLAPAVTTKLVLAPAVTTKLVLAPAVTTKLVLPPPGQLSAPAPIIPRETVPVGILSPPAPVAFPAPTTVVIPGTLYIEQPILPLLPPPPVRVTGRAITLPQGIQTPIIGQTPILMPVEPTIKPAVKAGGPMKTVVPIPVTFIPGLVVPPGGGTAKAGLVVKGDDTYANIRTDRLGAPMIRLACLKDESAVFHALAKCLMPKYAETKDYNTRVNIVHQLRAEIGYFITLNAAHYTAAGYGKWAQRARYTEVAGQLVLQPGLPPQIEFDEYGNRVDYSFQGLRLMFNSKRSISQEFFDDIANTLGIKMIMVDVVGNLVRDEIRFKVEHPEIVAKNMTSNRTIILFEPEKGVVEIVGIKTPKGLLQIVFADSDALITAIKSKS</sequence>
<dbReference type="Gene3D" id="3.40.50.150">
    <property type="entry name" value="Vaccinia Virus protein VP39"/>
    <property type="match status" value="1"/>
</dbReference>
<keyword evidence="5" id="KW-0645">Protease</keyword>
<dbReference type="InterPro" id="IPR037009">
    <property type="entry name" value="mRNA_triPase_Cet1_sf"/>
</dbReference>
<dbReference type="GO" id="GO:0004482">
    <property type="term" value="F:mRNA 5'-cap (guanine-N7-)-methyltransferase activity"/>
    <property type="evidence" value="ECO:0007669"/>
    <property type="project" value="InterPro"/>
</dbReference>
<comment type="catalytic activity">
    <reaction evidence="4">
        <text>a 5'-end triphospho-ribonucleoside in mRNA + H2O = a 5'-end diphospho-ribonucleoside in mRNA + phosphate + H(+)</text>
        <dbReference type="Rhea" id="RHEA:67004"/>
        <dbReference type="Rhea" id="RHEA-COMP:17164"/>
        <dbReference type="Rhea" id="RHEA-COMP:17165"/>
        <dbReference type="ChEBI" id="CHEBI:15377"/>
        <dbReference type="ChEBI" id="CHEBI:15378"/>
        <dbReference type="ChEBI" id="CHEBI:43474"/>
        <dbReference type="ChEBI" id="CHEBI:167616"/>
        <dbReference type="ChEBI" id="CHEBI:167618"/>
        <dbReference type="EC" id="3.6.1.74"/>
    </reaction>
    <physiologicalReaction direction="left-to-right" evidence="4">
        <dbReference type="Rhea" id="RHEA:67005"/>
    </physiologicalReaction>
</comment>
<dbReference type="UniPathway" id="UPA00922"/>
<accession>A0A481Z3B1</accession>
<reference evidence="5" key="1">
    <citation type="journal article" date="2019" name="MBio">
        <title>Virus Genomes from Deep Sea Sediments Expand the Ocean Megavirome and Support Independent Origins of Viral Gigantism.</title>
        <authorList>
            <person name="Backstrom D."/>
            <person name="Yutin N."/>
            <person name="Jorgensen S.L."/>
            <person name="Dharamshi J."/>
            <person name="Homa F."/>
            <person name="Zaremba-Niedwiedzka K."/>
            <person name="Spang A."/>
            <person name="Wolf Y.I."/>
            <person name="Koonin E.V."/>
            <person name="Ettema T.J."/>
        </authorList>
    </citation>
    <scope>NUCLEOTIDE SEQUENCE</scope>
</reference>
<evidence type="ECO:0000256" key="4">
    <source>
        <dbReference type="ARBA" id="ARBA00047740"/>
    </source>
</evidence>
<protein>
    <recommendedName>
        <fullName evidence="3">mRNA 5'-phosphatase</fullName>
        <ecNumber evidence="3">3.6.1.74</ecNumber>
    </recommendedName>
</protein>
<keyword evidence="1" id="KW-0507">mRNA processing</keyword>
<dbReference type="InterPro" id="IPR033469">
    <property type="entry name" value="CYTH-like_dom_sf"/>
</dbReference>
<proteinExistence type="predicted"/>
<dbReference type="Gene3D" id="3.30.470.30">
    <property type="entry name" value="DNA ligase/mRNA capping enzyme"/>
    <property type="match status" value="1"/>
</dbReference>
<dbReference type="SUPFAM" id="SSF55154">
    <property type="entry name" value="CYTH-like phosphatases"/>
    <property type="match status" value="1"/>
</dbReference>
<evidence type="ECO:0000256" key="2">
    <source>
        <dbReference type="ARBA" id="ARBA00022801"/>
    </source>
</evidence>
<dbReference type="EMBL" id="MK500480">
    <property type="protein sequence ID" value="QBK90378.1"/>
    <property type="molecule type" value="Genomic_DNA"/>
</dbReference>
<evidence type="ECO:0000256" key="3">
    <source>
        <dbReference type="ARBA" id="ARBA00035028"/>
    </source>
</evidence>
<dbReference type="EC" id="3.6.1.74" evidence="3"/>
<dbReference type="SUPFAM" id="SSF53335">
    <property type="entry name" value="S-adenosyl-L-methionine-dependent methyltransferases"/>
    <property type="match status" value="1"/>
</dbReference>
<dbReference type="GO" id="GO:0008233">
    <property type="term" value="F:peptidase activity"/>
    <property type="evidence" value="ECO:0007669"/>
    <property type="project" value="UniProtKB-KW"/>
</dbReference>
<name>A0A481Z3B1_9VIRU</name>
<dbReference type="PANTHER" id="PTHR12189">
    <property type="entry name" value="MRNA GUANINE-7- METHYLTRANSFERASE"/>
    <property type="match status" value="1"/>
</dbReference>
<dbReference type="GO" id="GO:0004651">
    <property type="term" value="F:polynucleotide 5'-phosphatase activity"/>
    <property type="evidence" value="ECO:0007669"/>
    <property type="project" value="InterPro"/>
</dbReference>
<dbReference type="Gene3D" id="3.20.100.10">
    <property type="entry name" value="mRNA triphosphatase Cet1-like"/>
    <property type="match status" value="1"/>
</dbReference>
<organism evidence="5">
    <name type="scientific">Pithovirus LCPAC103</name>
    <dbReference type="NCBI Taxonomy" id="2506588"/>
    <lineage>
        <taxon>Viruses</taxon>
        <taxon>Pithoviruses</taxon>
    </lineage>
</organism>
<dbReference type="GO" id="GO:0006508">
    <property type="term" value="P:proteolysis"/>
    <property type="evidence" value="ECO:0007669"/>
    <property type="project" value="UniProtKB-KW"/>
</dbReference>
<dbReference type="GO" id="GO:0140818">
    <property type="term" value="F:mRNA 5'-triphosphate monophosphatase activity"/>
    <property type="evidence" value="ECO:0007669"/>
    <property type="project" value="UniProtKB-EC"/>
</dbReference>